<evidence type="ECO:0000256" key="1">
    <source>
        <dbReference type="SAM" id="MobiDB-lite"/>
    </source>
</evidence>
<feature type="compositionally biased region" description="Basic and acidic residues" evidence="1">
    <location>
        <begin position="73"/>
        <end position="85"/>
    </location>
</feature>
<sequence>MSDYAGRCGSCAAYTRVHEDPTRGRVGECALEVYPPPIKATATCARYRPKGAPPPPPPPRAAGQPRGSGRTPRPPERAPSPERRPGAPPGPSRKPLPREIDIDMNIDEFRRVLREVLSEELGVGRAEMGGRWEGGEIVLRPGKEGTAEKRVPLDVFFHKIVMLRDKLRVLEQKINAHEGLSDAEKVQLQAYITGCYGTLTTFNVLFARREDGFSGSGRDSD</sequence>
<gene>
    <name evidence="2" type="ORF">SOCEGT47_044790</name>
</gene>
<protein>
    <submittedName>
        <fullName evidence="2">Uncharacterized protein</fullName>
    </submittedName>
</protein>
<organism evidence="2 3">
    <name type="scientific">Sorangium cellulosum</name>
    <name type="common">Polyangium cellulosum</name>
    <dbReference type="NCBI Taxonomy" id="56"/>
    <lineage>
        <taxon>Bacteria</taxon>
        <taxon>Pseudomonadati</taxon>
        <taxon>Myxococcota</taxon>
        <taxon>Polyangia</taxon>
        <taxon>Polyangiales</taxon>
        <taxon>Polyangiaceae</taxon>
        <taxon>Sorangium</taxon>
    </lineage>
</organism>
<feature type="compositionally biased region" description="Low complexity" evidence="1">
    <location>
        <begin position="61"/>
        <end position="70"/>
    </location>
</feature>
<dbReference type="Proteomes" id="UP000295781">
    <property type="component" value="Chromosome"/>
</dbReference>
<dbReference type="AlphaFoldDB" id="A0A4P2Q4L6"/>
<name>A0A4P2Q4L6_SORCE</name>
<feature type="region of interest" description="Disordered" evidence="1">
    <location>
        <begin position="44"/>
        <end position="100"/>
    </location>
</feature>
<accession>A0A4P2Q4L6</accession>
<dbReference type="EMBL" id="CP012670">
    <property type="protein sequence ID" value="AUX23948.1"/>
    <property type="molecule type" value="Genomic_DNA"/>
</dbReference>
<evidence type="ECO:0000313" key="3">
    <source>
        <dbReference type="Proteomes" id="UP000295781"/>
    </source>
</evidence>
<reference evidence="2 3" key="1">
    <citation type="submission" date="2015-09" db="EMBL/GenBank/DDBJ databases">
        <title>Sorangium comparison.</title>
        <authorList>
            <person name="Zaburannyi N."/>
            <person name="Bunk B."/>
            <person name="Overmann J."/>
            <person name="Mueller R."/>
        </authorList>
    </citation>
    <scope>NUCLEOTIDE SEQUENCE [LARGE SCALE GENOMIC DNA]</scope>
    <source>
        <strain evidence="2 3">So ceGT47</strain>
    </source>
</reference>
<feature type="region of interest" description="Disordered" evidence="1">
    <location>
        <begin position="1"/>
        <end position="24"/>
    </location>
</feature>
<dbReference type="OrthoDB" id="1117601at2"/>
<proteinExistence type="predicted"/>
<feature type="compositionally biased region" description="Pro residues" evidence="1">
    <location>
        <begin position="51"/>
        <end position="60"/>
    </location>
</feature>
<dbReference type="RefSeq" id="WP_129349495.1">
    <property type="nucleotide sequence ID" value="NZ_CP012670.1"/>
</dbReference>
<evidence type="ECO:0000313" key="2">
    <source>
        <dbReference type="EMBL" id="AUX23948.1"/>
    </source>
</evidence>